<evidence type="ECO:0000256" key="3">
    <source>
        <dbReference type="ARBA" id="ARBA00023015"/>
    </source>
</evidence>
<keyword evidence="1" id="KW-0547">Nucleotide-binding</keyword>
<dbReference type="SUPFAM" id="SSF46689">
    <property type="entry name" value="Homeodomain-like"/>
    <property type="match status" value="1"/>
</dbReference>
<dbReference type="InterPro" id="IPR002078">
    <property type="entry name" value="Sigma_54_int"/>
</dbReference>
<evidence type="ECO:0000256" key="5">
    <source>
        <dbReference type="ARBA" id="ARBA00023163"/>
    </source>
</evidence>
<sequence>MTTLIDQNDKLLRTAAARADFLEYGPAGAVGVTDVVAASWERSKSAGVDADLYSVPFHEDIDFDSRLVRCARPVIERLTDDMADVPLTIALTDAHARIVDRRDCSTAVGRVLDRVDFQRGFSFEESSVGTNGVGTVFEVGAAVSVVGSEHFNQKLVQFACTGAPILDPMTGRVAGVLDVSMLADSWSSLIHALVRSAAADISRNLFLDRSQAKRALFENYLRADSRPRQAVMASGDTVIVNEHARQLLSPDEQSMIAQHAEFLLTMDDRVAHIVTLDSGRRIRLRGKQIICRDEVVGIVALLDEQVNNAGTPSARPAPQAFEPSVPHRRYGVGPMRSTGWLAARGDTLAALAGGTGLLMIGEPGTGKVTMVTECFAELHGDTPVFVLDGASLNTTDIAFIGKSTDGLLIIRHAEMMTSDDEEVALEAIELAKSSGHAVAATLRGAHAGEHTVGRVIALLGQSVTVPPMRLRTVDVPALVARTLHDLAPQRQVRLSPRALRVVTAFSWPRNITQLREALHWSLQRRPVGEIQAEDLPGFCRTSGTRTLTPLETTERDAIVRALEEACGNRMHAAAALGMSRSSLYRKLRAYSITGL</sequence>
<dbReference type="GO" id="GO:0005524">
    <property type="term" value="F:ATP binding"/>
    <property type="evidence" value="ECO:0007669"/>
    <property type="project" value="UniProtKB-KW"/>
</dbReference>
<dbReference type="PROSITE" id="PS50045">
    <property type="entry name" value="SIGMA54_INTERACT_4"/>
    <property type="match status" value="1"/>
</dbReference>
<dbReference type="InterPro" id="IPR002197">
    <property type="entry name" value="HTH_Fis"/>
</dbReference>
<evidence type="ECO:0000313" key="7">
    <source>
        <dbReference type="EMBL" id="AZG47272.1"/>
    </source>
</evidence>
<dbReference type="Pfam" id="PF25601">
    <property type="entry name" value="AAA_lid_14"/>
    <property type="match status" value="1"/>
</dbReference>
<reference evidence="7 8" key="1">
    <citation type="submission" date="2018-11" db="EMBL/GenBank/DDBJ databases">
        <title>Gordonia insulae sp. nov., isolated from an island soil.</title>
        <authorList>
            <person name="Kim Y.S."/>
            <person name="Kim S.B."/>
        </authorList>
    </citation>
    <scope>NUCLEOTIDE SEQUENCE [LARGE SCALE GENOMIC DNA]</scope>
    <source>
        <strain evidence="7 8">MMS17-SY073</strain>
    </source>
</reference>
<evidence type="ECO:0000256" key="1">
    <source>
        <dbReference type="ARBA" id="ARBA00022741"/>
    </source>
</evidence>
<dbReference type="InterPro" id="IPR058031">
    <property type="entry name" value="AAA_lid_NorR"/>
</dbReference>
<protein>
    <submittedName>
        <fullName evidence="7">Acetoin catabolism regulatory protein</fullName>
    </submittedName>
</protein>
<dbReference type="InterPro" id="IPR009057">
    <property type="entry name" value="Homeodomain-like_sf"/>
</dbReference>
<keyword evidence="3" id="KW-0805">Transcription regulation</keyword>
<keyword evidence="2" id="KW-0067">ATP-binding</keyword>
<keyword evidence="4" id="KW-0238">DNA-binding</keyword>
<dbReference type="PANTHER" id="PTHR32071">
    <property type="entry name" value="TRANSCRIPTIONAL REGULATORY PROTEIN"/>
    <property type="match status" value="1"/>
</dbReference>
<dbReference type="Gene3D" id="1.10.8.60">
    <property type="match status" value="1"/>
</dbReference>
<keyword evidence="8" id="KW-1185">Reference proteome</keyword>
<dbReference type="InterPro" id="IPR029016">
    <property type="entry name" value="GAF-like_dom_sf"/>
</dbReference>
<evidence type="ECO:0000256" key="4">
    <source>
        <dbReference type="ARBA" id="ARBA00023125"/>
    </source>
</evidence>
<dbReference type="SUPFAM" id="SSF52540">
    <property type="entry name" value="P-loop containing nucleoside triphosphate hydrolases"/>
    <property type="match status" value="1"/>
</dbReference>
<dbReference type="EMBL" id="CP033972">
    <property type="protein sequence ID" value="AZG47272.1"/>
    <property type="molecule type" value="Genomic_DNA"/>
</dbReference>
<proteinExistence type="predicted"/>
<evidence type="ECO:0000313" key="8">
    <source>
        <dbReference type="Proteomes" id="UP000271469"/>
    </source>
</evidence>
<dbReference type="AlphaFoldDB" id="A0A3G8JS14"/>
<dbReference type="KEGG" id="gom:D7316_03880"/>
<evidence type="ECO:0000256" key="2">
    <source>
        <dbReference type="ARBA" id="ARBA00022840"/>
    </source>
</evidence>
<dbReference type="Gene3D" id="1.10.10.60">
    <property type="entry name" value="Homeodomain-like"/>
    <property type="match status" value="1"/>
</dbReference>
<dbReference type="PRINTS" id="PR01590">
    <property type="entry name" value="HTHFIS"/>
</dbReference>
<keyword evidence="5" id="KW-0804">Transcription</keyword>
<dbReference type="Pfam" id="PF01590">
    <property type="entry name" value="GAF"/>
    <property type="match status" value="1"/>
</dbReference>
<dbReference type="RefSeq" id="WP_331852575.1">
    <property type="nucleotide sequence ID" value="NZ_CP033972.1"/>
</dbReference>
<accession>A0A3G8JS14</accession>
<dbReference type="Gene3D" id="3.30.450.40">
    <property type="match status" value="1"/>
</dbReference>
<dbReference type="GO" id="GO:0043565">
    <property type="term" value="F:sequence-specific DNA binding"/>
    <property type="evidence" value="ECO:0007669"/>
    <property type="project" value="InterPro"/>
</dbReference>
<feature type="domain" description="Sigma-54 factor interaction" evidence="6">
    <location>
        <begin position="462"/>
        <end position="523"/>
    </location>
</feature>
<gene>
    <name evidence="7" type="primary">acoR_3</name>
    <name evidence="7" type="ORF">D7316_03880</name>
</gene>
<dbReference type="InterPro" id="IPR003018">
    <property type="entry name" value="GAF"/>
</dbReference>
<evidence type="ECO:0000259" key="6">
    <source>
        <dbReference type="PROSITE" id="PS50045"/>
    </source>
</evidence>
<dbReference type="GO" id="GO:0006355">
    <property type="term" value="P:regulation of DNA-templated transcription"/>
    <property type="evidence" value="ECO:0007669"/>
    <property type="project" value="InterPro"/>
</dbReference>
<dbReference type="PANTHER" id="PTHR32071:SF122">
    <property type="entry name" value="SIGMA FACTOR"/>
    <property type="match status" value="1"/>
</dbReference>
<name>A0A3G8JS14_9ACTN</name>
<organism evidence="7 8">
    <name type="scientific">Gordonia insulae</name>
    <dbReference type="NCBI Taxonomy" id="2420509"/>
    <lineage>
        <taxon>Bacteria</taxon>
        <taxon>Bacillati</taxon>
        <taxon>Actinomycetota</taxon>
        <taxon>Actinomycetes</taxon>
        <taxon>Mycobacteriales</taxon>
        <taxon>Gordoniaceae</taxon>
        <taxon>Gordonia</taxon>
    </lineage>
</organism>
<dbReference type="Proteomes" id="UP000271469">
    <property type="component" value="Chromosome"/>
</dbReference>
<dbReference type="InterPro" id="IPR027417">
    <property type="entry name" value="P-loop_NTPase"/>
</dbReference>
<dbReference type="Pfam" id="PF02954">
    <property type="entry name" value="HTH_8"/>
    <property type="match status" value="1"/>
</dbReference>